<keyword evidence="3" id="KW-0547">Nucleotide-binding</keyword>
<dbReference type="InterPro" id="IPR027417">
    <property type="entry name" value="P-loop_NTPase"/>
</dbReference>
<dbReference type="SUPFAM" id="SSF56024">
    <property type="entry name" value="Phospholipase D/nuclease"/>
    <property type="match status" value="1"/>
</dbReference>
<dbReference type="Pfam" id="PF11907">
    <property type="entry name" value="DUF3427"/>
    <property type="match status" value="1"/>
</dbReference>
<dbReference type="EMBL" id="BMXK01000021">
    <property type="protein sequence ID" value="GHD13841.1"/>
    <property type="molecule type" value="Genomic_DNA"/>
</dbReference>
<dbReference type="SMART" id="SM00490">
    <property type="entry name" value="HELICc"/>
    <property type="match status" value="1"/>
</dbReference>
<name>A0ABQ3GLW9_9MICC</name>
<reference evidence="4" key="1">
    <citation type="journal article" date="2019" name="Int. J. Syst. Evol. Microbiol.">
        <title>The Global Catalogue of Microorganisms (GCM) 10K type strain sequencing project: providing services to taxonomists for standard genome sequencing and annotation.</title>
        <authorList>
            <consortium name="The Broad Institute Genomics Platform"/>
            <consortium name="The Broad Institute Genome Sequencing Center for Infectious Disease"/>
            <person name="Wu L."/>
            <person name="Ma J."/>
        </authorList>
    </citation>
    <scope>NUCLEOTIDE SEQUENCE [LARGE SCALE GENOMIC DNA]</scope>
    <source>
        <strain evidence="4">KCTC 19466</strain>
    </source>
</reference>
<dbReference type="Gene3D" id="3.30.870.10">
    <property type="entry name" value="Endonuclease Chain A"/>
    <property type="match status" value="1"/>
</dbReference>
<dbReference type="InterPro" id="IPR014001">
    <property type="entry name" value="Helicase_ATP-bd"/>
</dbReference>
<dbReference type="SUPFAM" id="SSF52540">
    <property type="entry name" value="P-loop containing nucleoside triphosphate hydrolases"/>
    <property type="match status" value="1"/>
</dbReference>
<evidence type="ECO:0000259" key="1">
    <source>
        <dbReference type="PROSITE" id="PS51192"/>
    </source>
</evidence>
<dbReference type="InterPro" id="IPR025202">
    <property type="entry name" value="PLD-like_dom"/>
</dbReference>
<dbReference type="Pfam" id="PF13091">
    <property type="entry name" value="PLDc_2"/>
    <property type="match status" value="1"/>
</dbReference>
<dbReference type="GO" id="GO:0004386">
    <property type="term" value="F:helicase activity"/>
    <property type="evidence" value="ECO:0007669"/>
    <property type="project" value="UniProtKB-KW"/>
</dbReference>
<feature type="domain" description="Helicase ATP-binding" evidence="1">
    <location>
        <begin position="245"/>
        <end position="397"/>
    </location>
</feature>
<gene>
    <name evidence="3" type="ORF">GCM10008096_30490</name>
</gene>
<dbReference type="Proteomes" id="UP000642819">
    <property type="component" value="Unassembled WGS sequence"/>
</dbReference>
<keyword evidence="3" id="KW-0378">Hydrolase</keyword>
<dbReference type="PANTHER" id="PTHR47396:SF1">
    <property type="entry name" value="ATP-DEPENDENT HELICASE IRC3-RELATED"/>
    <property type="match status" value="1"/>
</dbReference>
<keyword evidence="4" id="KW-1185">Reference proteome</keyword>
<keyword evidence="3" id="KW-0067">ATP-binding</keyword>
<dbReference type="Pfam" id="PF04851">
    <property type="entry name" value="ResIII"/>
    <property type="match status" value="1"/>
</dbReference>
<dbReference type="PROSITE" id="PS51192">
    <property type="entry name" value="HELICASE_ATP_BIND_1"/>
    <property type="match status" value="1"/>
</dbReference>
<dbReference type="Pfam" id="PF26350">
    <property type="entry name" value="DUF8090"/>
    <property type="match status" value="1"/>
</dbReference>
<dbReference type="Gene3D" id="3.40.50.300">
    <property type="entry name" value="P-loop containing nucleotide triphosphate hydrolases"/>
    <property type="match status" value="2"/>
</dbReference>
<dbReference type="InterPro" id="IPR006935">
    <property type="entry name" value="Helicase/UvrB_N"/>
</dbReference>
<dbReference type="PROSITE" id="PS51194">
    <property type="entry name" value="HELICASE_CTER"/>
    <property type="match status" value="1"/>
</dbReference>
<dbReference type="CDD" id="cd09204">
    <property type="entry name" value="PLDc_N_DEXD_b2"/>
    <property type="match status" value="1"/>
</dbReference>
<dbReference type="InterPro" id="IPR058403">
    <property type="entry name" value="DUF8090"/>
</dbReference>
<evidence type="ECO:0000313" key="4">
    <source>
        <dbReference type="Proteomes" id="UP000642819"/>
    </source>
</evidence>
<evidence type="ECO:0000259" key="2">
    <source>
        <dbReference type="PROSITE" id="PS51194"/>
    </source>
</evidence>
<proteinExistence type="predicted"/>
<keyword evidence="3" id="KW-0347">Helicase</keyword>
<organism evidence="3 4">
    <name type="scientific">Zhihengliuella salsuginis</name>
    <dbReference type="NCBI Taxonomy" id="578222"/>
    <lineage>
        <taxon>Bacteria</taxon>
        <taxon>Bacillati</taxon>
        <taxon>Actinomycetota</taxon>
        <taxon>Actinomycetes</taxon>
        <taxon>Micrococcales</taxon>
        <taxon>Micrococcaceae</taxon>
        <taxon>Zhihengliuella</taxon>
    </lineage>
</organism>
<feature type="domain" description="Helicase C-terminal" evidence="2">
    <location>
        <begin position="443"/>
        <end position="616"/>
    </location>
</feature>
<accession>A0ABQ3GLW9</accession>
<comment type="caution">
    <text evidence="3">The sequence shown here is derived from an EMBL/GenBank/DDBJ whole genome shotgun (WGS) entry which is preliminary data.</text>
</comment>
<evidence type="ECO:0000313" key="3">
    <source>
        <dbReference type="EMBL" id="GHD13841.1"/>
    </source>
</evidence>
<dbReference type="PANTHER" id="PTHR47396">
    <property type="entry name" value="TYPE I RESTRICTION ENZYME ECOKI R PROTEIN"/>
    <property type="match status" value="1"/>
</dbReference>
<dbReference type="CDD" id="cd18032">
    <property type="entry name" value="DEXHc_RE_I_III_res"/>
    <property type="match status" value="1"/>
</dbReference>
<protein>
    <submittedName>
        <fullName evidence="3">Helicase</fullName>
    </submittedName>
</protein>
<sequence>MTVDFAWVDYLRHDVHHGFLNRATASGRHYHPQVILNGESTSVLRTLREELGKCVGFTFSVAFVTPRAIALLKQELDDFSGQGRIITSDYLGFNSPHAFAELKNLERLGIDVRLHGAHAFHPKGYIFEHPDVVTAMMGSSNLTENAIVRNHEWNLKVSAARGSDLADQLLELTQHQLDESDVLTDDWISAYAASYVPPAARPRRLPVKPDQTESADPDLLVPAEESDAGIIPNAMQTEALDAIEQVRLQGEDRAIVISATGTGKTILSALDVRAYQPKRMLFVVHREQILDRTIEEYQRVLGGAASDYGKLAGSAKELDRRFVFATVQTLSQTDVLQGIAPDAFDYVIVDEAHRAGAATYKRVLDHLSPSFLLGMTATPERSDGFNVFELFNYNVPYEIRLNHALEADMLSPFHYYGVADVQFDDGSTVTGENDLRSLISADRVSHVIDAIEKYGQAGVAPSGLIFCARKDEARELSAALNERTLRGEQLRTVALTGDDSVEVRESTVAALERGELDYILTVDIFNEGVDIPTVNQVIMLRQTQSAIIFVQQLGRGLRKAAMKEYLVVIDFIGNYANNYMIPIALFGDDSLNKESLRKKMIAAEESGVLPGLSSVRFDKVAQDRVLRSITEVKLDSMKLLKSAMQTMHNRLGRVPRLRDFYRFESVDPVLLATKKENYPSMVAATITDKTNTFSPAANRMLRMLSNEVFTAKRVHEFVLLRELLRSGSAEIAEIRERVEAAGGTILDRSVESAVQTLTLQGFALKDTRKYGDGLATLDGERVSLRSEFLDLYRSQEKFRTEVDDLVTTGFAMALEQYDRMRRFTPGNQYSRKEVMRLLGLPRSWESTVYGYKVDYESMTCPIFVTLHKSDEVSASTAYQDELLDRSTMRWFTRSRRTLKTREVAAIVGNDVELHVFVKKDDAEGSDFYYLGEAQSRDAEQATMTDGQGNDLNVVHLNLHFDQPIEGALFDYFHPVVTGA</sequence>
<dbReference type="InterPro" id="IPR050742">
    <property type="entry name" value="Helicase_Restrict-Modif_Enz"/>
</dbReference>
<dbReference type="SMART" id="SM00487">
    <property type="entry name" value="DEXDc"/>
    <property type="match status" value="1"/>
</dbReference>
<dbReference type="InterPro" id="IPR001650">
    <property type="entry name" value="Helicase_C-like"/>
</dbReference>
<dbReference type="Pfam" id="PF00271">
    <property type="entry name" value="Helicase_C"/>
    <property type="match status" value="1"/>
</dbReference>
<dbReference type="CDD" id="cd18799">
    <property type="entry name" value="SF2_C_EcoAI-like"/>
    <property type="match status" value="1"/>
</dbReference>
<dbReference type="InterPro" id="IPR021835">
    <property type="entry name" value="DUF3427"/>
</dbReference>